<dbReference type="AlphaFoldDB" id="A0A173SU26"/>
<evidence type="ECO:0000313" key="2">
    <source>
        <dbReference type="Proteomes" id="UP000095495"/>
    </source>
</evidence>
<evidence type="ECO:0000313" key="1">
    <source>
        <dbReference type="EMBL" id="CUM93982.1"/>
    </source>
</evidence>
<accession>A0A173SU26</accession>
<evidence type="ECO:0008006" key="3">
    <source>
        <dbReference type="Google" id="ProtNLM"/>
    </source>
</evidence>
<gene>
    <name evidence="1" type="ORF">ERS852420_01659</name>
</gene>
<organism evidence="1 2">
    <name type="scientific">Roseburia faecis</name>
    <dbReference type="NCBI Taxonomy" id="301302"/>
    <lineage>
        <taxon>Bacteria</taxon>
        <taxon>Bacillati</taxon>
        <taxon>Bacillota</taxon>
        <taxon>Clostridia</taxon>
        <taxon>Lachnospirales</taxon>
        <taxon>Lachnospiraceae</taxon>
        <taxon>Roseburia</taxon>
    </lineage>
</organism>
<sequence>MGCVVIQILWLTQGGNCMANKEYKSDVFSMLLQDKKRAMEIYNAINGTDYDDPELVEMTTLDDKSFSLTVRNDASFILDANLSLYEHQSTYCPNMPLRDLLYFASIIQKQIKAQKRDIYGGRILKIPVPHFVVFYNGKEDAPDQYDLRLSDAFEKETKNPEIELVCHVYNINNGKNVPLLSKCQTLREYMYFVDMVRKNNEISGNLEDAIEKAINQCMEENVLRDFLAQHREEVMHVMTLDYTFERRLEMQRAEAIEDGERIGKEIGKEEKLSEQIRKKIQKGKPLDQIADELEEVPETIRPLYEKIKQEMLQ</sequence>
<reference evidence="1 2" key="1">
    <citation type="submission" date="2015-09" db="EMBL/GenBank/DDBJ databases">
        <authorList>
            <consortium name="Pathogen Informatics"/>
        </authorList>
    </citation>
    <scope>NUCLEOTIDE SEQUENCE [LARGE SCALE GENOMIC DNA]</scope>
    <source>
        <strain evidence="1 2">2789STDY5608863</strain>
    </source>
</reference>
<name>A0A173SU26_9FIRM</name>
<dbReference type="EMBL" id="CYXV01000006">
    <property type="protein sequence ID" value="CUM93982.1"/>
    <property type="molecule type" value="Genomic_DNA"/>
</dbReference>
<dbReference type="Proteomes" id="UP000095495">
    <property type="component" value="Unassembled WGS sequence"/>
</dbReference>
<proteinExistence type="predicted"/>
<protein>
    <recommendedName>
        <fullName evidence="3">Transposase, YhgA-like</fullName>
    </recommendedName>
</protein>